<dbReference type="NCBIfam" id="TIGR00167">
    <property type="entry name" value="cbbA"/>
    <property type="match status" value="1"/>
</dbReference>
<dbReference type="InterPro" id="IPR013785">
    <property type="entry name" value="Aldolase_TIM"/>
</dbReference>
<dbReference type="AlphaFoldDB" id="K8EJT7"/>
<proteinExistence type="predicted"/>
<comment type="cofactor">
    <cofactor evidence="3">
        <name>Zn(2+)</name>
        <dbReference type="ChEBI" id="CHEBI:29105"/>
    </cofactor>
    <text evidence="3">Binds 2 Zn(2+) ions per subunit. One is catalytic and the other provides a structural contribution.</text>
</comment>
<reference evidence="4 5" key="1">
    <citation type="journal article" date="2013" name="Genome Announc.">
        <title>Genome Sequence of the Sulfate-Reducing Bacterium Desulfotomaculum hydrothermale Lam5(T).</title>
        <authorList>
            <person name="Amin O."/>
            <person name="Fardeau M.L."/>
            <person name="Valette O."/>
            <person name="Hirschler-Rea A."/>
            <person name="Barbe V."/>
            <person name="Medigue C."/>
            <person name="Vacherie B."/>
            <person name="Ollivier B."/>
            <person name="Bertin P.N."/>
            <person name="Dolla A."/>
        </authorList>
    </citation>
    <scope>NUCLEOTIDE SEQUENCE [LARGE SCALE GENOMIC DNA]</scope>
    <source>
        <strain evidence="5">Lam5 / DSM 18033</strain>
    </source>
</reference>
<dbReference type="PIRSF" id="PIRSF001359">
    <property type="entry name" value="F_bP_aldolase_II"/>
    <property type="match status" value="1"/>
</dbReference>
<feature type="binding site" evidence="2">
    <location>
        <position position="182"/>
    </location>
    <ligand>
        <name>dihydroxyacetone phosphate</name>
        <dbReference type="ChEBI" id="CHEBI:57642"/>
    </ligand>
</feature>
<dbReference type="Proteomes" id="UP000009315">
    <property type="component" value="Unassembled WGS sequence"/>
</dbReference>
<feature type="binding site" evidence="3">
    <location>
        <position position="83"/>
    </location>
    <ligand>
        <name>Zn(2+)</name>
        <dbReference type="ChEBI" id="CHEBI:29105"/>
        <label>1</label>
        <note>catalytic</note>
    </ligand>
</feature>
<keyword evidence="3" id="KW-0479">Metal-binding</keyword>
<sequence>MALVNLSTVLQQAVQHGCAVGCFNMVDINSLEAIINGAVKLNSPVIVSVAEIHFPYVDIERYASVICHIANQASVPVVLHLDHGQTLEAIMKAIRHGFTSVMFDGSRLPLAENTARTAEIVRFAHAAGVSVEAELGHVGGAEGLLTDNACHTDFFTDPVQAATFVKSTGVDALAVAVGSAHGVYKQKPQLDFQRLVKIKELTQLPLVLHGGSGLGDEDFRRSIECGIHKINVYTDLSVQANKAIKEALNKNPGLPYPEIKAVARQAMEKVVIEKIKVFNSV</sequence>
<evidence type="ECO:0000313" key="4">
    <source>
        <dbReference type="EMBL" id="CCO08826.1"/>
    </source>
</evidence>
<dbReference type="InterPro" id="IPR000771">
    <property type="entry name" value="FBA_II"/>
</dbReference>
<comment type="caution">
    <text evidence="4">The sequence shown here is derived from an EMBL/GenBank/DDBJ whole genome shotgun (WGS) entry which is preliminary data.</text>
</comment>
<dbReference type="GO" id="GO:0005829">
    <property type="term" value="C:cytosol"/>
    <property type="evidence" value="ECO:0007669"/>
    <property type="project" value="TreeGrafter"/>
</dbReference>
<evidence type="ECO:0000256" key="3">
    <source>
        <dbReference type="PIRSR" id="PIRSR001359-3"/>
    </source>
</evidence>
<keyword evidence="3" id="KW-0862">Zinc</keyword>
<dbReference type="STRING" id="1121428.DESHY_50134"/>
<feature type="binding site" evidence="3">
    <location>
        <position position="104"/>
    </location>
    <ligand>
        <name>Zn(2+)</name>
        <dbReference type="ChEBI" id="CHEBI:29105"/>
        <label>2</label>
    </ligand>
</feature>
<feature type="binding site" evidence="3">
    <location>
        <position position="181"/>
    </location>
    <ligand>
        <name>Zn(2+)</name>
        <dbReference type="ChEBI" id="CHEBI:29105"/>
        <label>1</label>
        <note>catalytic</note>
    </ligand>
</feature>
<dbReference type="GO" id="GO:0008270">
    <property type="term" value="F:zinc ion binding"/>
    <property type="evidence" value="ECO:0007669"/>
    <property type="project" value="InterPro"/>
</dbReference>
<dbReference type="Gene3D" id="3.20.20.70">
    <property type="entry name" value="Aldolase class I"/>
    <property type="match status" value="1"/>
</dbReference>
<dbReference type="SUPFAM" id="SSF51569">
    <property type="entry name" value="Aldolase"/>
    <property type="match status" value="1"/>
</dbReference>
<dbReference type="CDD" id="cd00947">
    <property type="entry name" value="TBP_aldolase_IIB"/>
    <property type="match status" value="1"/>
</dbReference>
<dbReference type="Pfam" id="PF01116">
    <property type="entry name" value="F_bP_aldolase"/>
    <property type="match status" value="1"/>
</dbReference>
<dbReference type="PROSITE" id="PS00806">
    <property type="entry name" value="ALDOLASE_CLASS_II_2"/>
    <property type="match status" value="1"/>
</dbReference>
<gene>
    <name evidence="4" type="primary">ydjI</name>
    <name evidence="4" type="ORF">DESHY_50134</name>
</gene>
<name>K8EJT7_9FIRM</name>
<keyword evidence="5" id="KW-1185">Reference proteome</keyword>
<feature type="binding site" evidence="2">
    <location>
        <begin position="231"/>
        <end position="234"/>
    </location>
    <ligand>
        <name>dihydroxyacetone phosphate</name>
        <dbReference type="ChEBI" id="CHEBI:57642"/>
    </ligand>
</feature>
<feature type="active site" description="Proton donor" evidence="1">
    <location>
        <position position="82"/>
    </location>
</feature>
<organism evidence="4 5">
    <name type="scientific">Desulforamulus hydrothermalis Lam5 = DSM 18033</name>
    <dbReference type="NCBI Taxonomy" id="1121428"/>
    <lineage>
        <taxon>Bacteria</taxon>
        <taxon>Bacillati</taxon>
        <taxon>Bacillota</taxon>
        <taxon>Clostridia</taxon>
        <taxon>Eubacteriales</taxon>
        <taxon>Peptococcaceae</taxon>
        <taxon>Desulforamulus</taxon>
    </lineage>
</organism>
<evidence type="ECO:0000256" key="1">
    <source>
        <dbReference type="PIRSR" id="PIRSR001359-1"/>
    </source>
</evidence>
<feature type="binding site" evidence="3">
    <location>
        <position position="209"/>
    </location>
    <ligand>
        <name>Zn(2+)</name>
        <dbReference type="ChEBI" id="CHEBI:29105"/>
        <label>1</label>
        <note>catalytic</note>
    </ligand>
</feature>
<dbReference type="PANTHER" id="PTHR30304:SF0">
    <property type="entry name" value="D-TAGATOSE-1,6-BISPHOSPHATE ALDOLASE SUBUNIT GATY-RELATED"/>
    <property type="match status" value="1"/>
</dbReference>
<dbReference type="InterPro" id="IPR050246">
    <property type="entry name" value="Class_II_FBP_aldolase"/>
</dbReference>
<evidence type="ECO:0000313" key="5">
    <source>
        <dbReference type="Proteomes" id="UP000009315"/>
    </source>
</evidence>
<accession>K8EJT7</accession>
<feature type="binding site" evidence="2">
    <location>
        <begin position="210"/>
        <end position="212"/>
    </location>
    <ligand>
        <name>dihydroxyacetone phosphate</name>
        <dbReference type="ChEBI" id="CHEBI:57642"/>
    </ligand>
</feature>
<dbReference type="GO" id="GO:0005975">
    <property type="term" value="P:carbohydrate metabolic process"/>
    <property type="evidence" value="ECO:0007669"/>
    <property type="project" value="InterPro"/>
</dbReference>
<dbReference type="OrthoDB" id="9803995at2"/>
<dbReference type="RefSeq" id="WP_008412459.1">
    <property type="nucleotide sequence ID" value="NZ_CAOS01000012.1"/>
</dbReference>
<dbReference type="EMBL" id="CAOS01000012">
    <property type="protein sequence ID" value="CCO08826.1"/>
    <property type="molecule type" value="Genomic_DNA"/>
</dbReference>
<protein>
    <submittedName>
        <fullName evidence="4">Putative aldolase</fullName>
    </submittedName>
</protein>
<feature type="binding site" evidence="3">
    <location>
        <position position="134"/>
    </location>
    <ligand>
        <name>Zn(2+)</name>
        <dbReference type="ChEBI" id="CHEBI:29105"/>
        <label>2</label>
    </ligand>
</feature>
<evidence type="ECO:0000256" key="2">
    <source>
        <dbReference type="PIRSR" id="PIRSR001359-2"/>
    </source>
</evidence>
<dbReference type="GO" id="GO:0009025">
    <property type="term" value="F:tagatose-bisphosphate aldolase activity"/>
    <property type="evidence" value="ECO:0007669"/>
    <property type="project" value="TreeGrafter"/>
</dbReference>
<dbReference type="eggNOG" id="COG0191">
    <property type="taxonomic scope" value="Bacteria"/>
</dbReference>
<dbReference type="PANTHER" id="PTHR30304">
    <property type="entry name" value="D-TAGATOSE-1,6-BISPHOSPHATE ALDOLASE"/>
    <property type="match status" value="1"/>
</dbReference>